<feature type="compositionally biased region" description="Low complexity" evidence="1">
    <location>
        <begin position="32"/>
        <end position="75"/>
    </location>
</feature>
<feature type="compositionally biased region" description="Low complexity" evidence="1">
    <location>
        <begin position="134"/>
        <end position="143"/>
    </location>
</feature>
<evidence type="ECO:0008006" key="4">
    <source>
        <dbReference type="Google" id="ProtNLM"/>
    </source>
</evidence>
<proteinExistence type="predicted"/>
<accession>A0ABN9PQF6</accession>
<feature type="region of interest" description="Disordered" evidence="1">
    <location>
        <begin position="122"/>
        <end position="151"/>
    </location>
</feature>
<feature type="compositionally biased region" description="Low complexity" evidence="1">
    <location>
        <begin position="7"/>
        <end position="17"/>
    </location>
</feature>
<organism evidence="2 3">
    <name type="scientific">Prorocentrum cordatum</name>
    <dbReference type="NCBI Taxonomy" id="2364126"/>
    <lineage>
        <taxon>Eukaryota</taxon>
        <taxon>Sar</taxon>
        <taxon>Alveolata</taxon>
        <taxon>Dinophyceae</taxon>
        <taxon>Prorocentrales</taxon>
        <taxon>Prorocentraceae</taxon>
        <taxon>Prorocentrum</taxon>
    </lineage>
</organism>
<protein>
    <recommendedName>
        <fullName evidence="4">PASTA domain-containing protein</fullName>
    </recommendedName>
</protein>
<evidence type="ECO:0000313" key="2">
    <source>
        <dbReference type="EMBL" id="CAK0795354.1"/>
    </source>
</evidence>
<keyword evidence="3" id="KW-1185">Reference proteome</keyword>
<evidence type="ECO:0000313" key="3">
    <source>
        <dbReference type="Proteomes" id="UP001189429"/>
    </source>
</evidence>
<feature type="non-terminal residue" evidence="2">
    <location>
        <position position="1"/>
    </location>
</feature>
<sequence>RLPRAPRPASSSSCRTTRASREERVPPRGSARTWRWGPTRRGGSARTRSGGNRAARQQSSTVQGGSSSGSRGSEGTLNACYNRIAGPAGRGEVLTNFSPEQAEKAAEQLRKAGFVVEVEMAQGGPPARSPPPAGAKAASTSGGVRDLLLGN</sequence>
<feature type="region of interest" description="Disordered" evidence="1">
    <location>
        <begin position="1"/>
        <end position="78"/>
    </location>
</feature>
<name>A0ABN9PQF6_9DINO</name>
<dbReference type="Proteomes" id="UP001189429">
    <property type="component" value="Unassembled WGS sequence"/>
</dbReference>
<dbReference type="EMBL" id="CAUYUJ010001318">
    <property type="protein sequence ID" value="CAK0795354.1"/>
    <property type="molecule type" value="Genomic_DNA"/>
</dbReference>
<comment type="caution">
    <text evidence="2">The sequence shown here is derived from an EMBL/GenBank/DDBJ whole genome shotgun (WGS) entry which is preliminary data.</text>
</comment>
<gene>
    <name evidence="2" type="ORF">PCOR1329_LOCUS5045</name>
</gene>
<evidence type="ECO:0000256" key="1">
    <source>
        <dbReference type="SAM" id="MobiDB-lite"/>
    </source>
</evidence>
<reference evidence="2" key="1">
    <citation type="submission" date="2023-10" db="EMBL/GenBank/DDBJ databases">
        <authorList>
            <person name="Chen Y."/>
            <person name="Shah S."/>
            <person name="Dougan E. K."/>
            <person name="Thang M."/>
            <person name="Chan C."/>
        </authorList>
    </citation>
    <scope>NUCLEOTIDE SEQUENCE [LARGE SCALE GENOMIC DNA]</scope>
</reference>